<evidence type="ECO:0000313" key="2">
    <source>
        <dbReference type="Proteomes" id="UP001469553"/>
    </source>
</evidence>
<reference evidence="1 2" key="1">
    <citation type="submission" date="2021-06" db="EMBL/GenBank/DDBJ databases">
        <authorList>
            <person name="Palmer J.M."/>
        </authorList>
    </citation>
    <scope>NUCLEOTIDE SEQUENCE [LARGE SCALE GENOMIC DNA]</scope>
    <source>
        <strain evidence="1 2">AS_MEX2019</strain>
        <tissue evidence="1">Muscle</tissue>
    </source>
</reference>
<proteinExistence type="predicted"/>
<dbReference type="EMBL" id="JAHRIP010084645">
    <property type="protein sequence ID" value="MEQ2313273.1"/>
    <property type="molecule type" value="Genomic_DNA"/>
</dbReference>
<accession>A0ABV1A3Z9</accession>
<comment type="caution">
    <text evidence="1">The sequence shown here is derived from an EMBL/GenBank/DDBJ whole genome shotgun (WGS) entry which is preliminary data.</text>
</comment>
<name>A0ABV1A3Z9_9TELE</name>
<protein>
    <submittedName>
        <fullName evidence="1">Uncharacterized protein</fullName>
    </submittedName>
</protein>
<organism evidence="1 2">
    <name type="scientific">Ameca splendens</name>
    <dbReference type="NCBI Taxonomy" id="208324"/>
    <lineage>
        <taxon>Eukaryota</taxon>
        <taxon>Metazoa</taxon>
        <taxon>Chordata</taxon>
        <taxon>Craniata</taxon>
        <taxon>Vertebrata</taxon>
        <taxon>Euteleostomi</taxon>
        <taxon>Actinopterygii</taxon>
        <taxon>Neopterygii</taxon>
        <taxon>Teleostei</taxon>
        <taxon>Neoteleostei</taxon>
        <taxon>Acanthomorphata</taxon>
        <taxon>Ovalentaria</taxon>
        <taxon>Atherinomorphae</taxon>
        <taxon>Cyprinodontiformes</taxon>
        <taxon>Goodeidae</taxon>
        <taxon>Ameca</taxon>
    </lineage>
</organism>
<keyword evidence="2" id="KW-1185">Reference proteome</keyword>
<gene>
    <name evidence="1" type="ORF">AMECASPLE_000165</name>
</gene>
<sequence length="160" mass="17621">MFSRMFYHLISPSVVLFGPNRSYLLHHLRFPVEVNLLTVKKQPSLNDLNGPLLYLLVLSVITSSQCHAEMLSMMDVSFASMLLSPTSSVRSRRWSRTALALLAASLASFSLAQSVVATPPADHSIKHCSCHHIVIEDDTLHRTSVSVDGGTFDPSCAGRR</sequence>
<dbReference type="Proteomes" id="UP001469553">
    <property type="component" value="Unassembled WGS sequence"/>
</dbReference>
<evidence type="ECO:0000313" key="1">
    <source>
        <dbReference type="EMBL" id="MEQ2313273.1"/>
    </source>
</evidence>